<proteinExistence type="predicted"/>
<comment type="caution">
    <text evidence="2">The sequence shown here is derived from an EMBL/GenBank/DDBJ whole genome shotgun (WGS) entry which is preliminary data.</text>
</comment>
<organism evidence="2 3">
    <name type="scientific">Rothia nasimurium</name>
    <dbReference type="NCBI Taxonomy" id="85336"/>
    <lineage>
        <taxon>Bacteria</taxon>
        <taxon>Bacillati</taxon>
        <taxon>Actinomycetota</taxon>
        <taxon>Actinomycetes</taxon>
        <taxon>Micrococcales</taxon>
        <taxon>Micrococcaceae</taxon>
        <taxon>Rothia</taxon>
    </lineage>
</organism>
<feature type="transmembrane region" description="Helical" evidence="1">
    <location>
        <begin position="87"/>
        <end position="104"/>
    </location>
</feature>
<keyword evidence="1" id="KW-0472">Membrane</keyword>
<reference evidence="2 3" key="1">
    <citation type="submission" date="2016-05" db="EMBL/GenBank/DDBJ databases">
        <title>Draft genome sequence of a porcine commensal Rothia nasimurium.</title>
        <authorList>
            <person name="Gaiser R.A."/>
            <person name="Van Baarlen P."/>
            <person name="Wells J.M."/>
        </authorList>
    </citation>
    <scope>NUCLEOTIDE SEQUENCE [LARGE SCALE GENOMIC DNA]</scope>
    <source>
        <strain evidence="2 3">PT-32</strain>
    </source>
</reference>
<keyword evidence="3" id="KW-1185">Reference proteome</keyword>
<dbReference type="EMBL" id="LXWF01000043">
    <property type="protein sequence ID" value="ORC15555.1"/>
    <property type="molecule type" value="Genomic_DNA"/>
</dbReference>
<accession>A0A1Y1RMA8</accession>
<keyword evidence="1" id="KW-0812">Transmembrane</keyword>
<protein>
    <submittedName>
        <fullName evidence="2">Uncharacterized protein</fullName>
    </submittedName>
</protein>
<evidence type="ECO:0000256" key="1">
    <source>
        <dbReference type="SAM" id="Phobius"/>
    </source>
</evidence>
<evidence type="ECO:0000313" key="2">
    <source>
        <dbReference type="EMBL" id="ORC15555.1"/>
    </source>
</evidence>
<dbReference type="Proteomes" id="UP000192359">
    <property type="component" value="Unassembled WGS sequence"/>
</dbReference>
<sequence>MLFSKTLQDWIIPHPEPLRLYESLYKYALQHPSTPIYFDKKLSTFPELGIKTTYLQVAQSVASKRGKPSSHWESNLVIKLLYLNQQILIAIFSLIPFLTLGQLLL</sequence>
<gene>
    <name evidence="2" type="ORF">A7979_07445</name>
</gene>
<evidence type="ECO:0000313" key="3">
    <source>
        <dbReference type="Proteomes" id="UP000192359"/>
    </source>
</evidence>
<name>A0A1Y1RMA8_9MICC</name>
<keyword evidence="1" id="KW-1133">Transmembrane helix</keyword>
<dbReference type="AlphaFoldDB" id="A0A1Y1RMA8"/>